<feature type="region of interest" description="Disordered" evidence="1">
    <location>
        <begin position="366"/>
        <end position="410"/>
    </location>
</feature>
<accession>A0A8S3W993</accession>
<comment type="caution">
    <text evidence="2">The sequence shown here is derived from an EMBL/GenBank/DDBJ whole genome shotgun (WGS) entry which is preliminary data.</text>
</comment>
<name>A0A8S3W993_PARAO</name>
<dbReference type="Proteomes" id="UP000691718">
    <property type="component" value="Unassembled WGS sequence"/>
</dbReference>
<feature type="compositionally biased region" description="Polar residues" evidence="1">
    <location>
        <begin position="56"/>
        <end position="74"/>
    </location>
</feature>
<dbReference type="OrthoDB" id="7484329at2759"/>
<evidence type="ECO:0000256" key="1">
    <source>
        <dbReference type="SAM" id="MobiDB-lite"/>
    </source>
</evidence>
<evidence type="ECO:0000313" key="3">
    <source>
        <dbReference type="Proteomes" id="UP000691718"/>
    </source>
</evidence>
<feature type="region of interest" description="Disordered" evidence="1">
    <location>
        <begin position="28"/>
        <end position="140"/>
    </location>
</feature>
<feature type="compositionally biased region" description="Basic and acidic residues" evidence="1">
    <location>
        <begin position="109"/>
        <end position="126"/>
    </location>
</feature>
<dbReference type="AlphaFoldDB" id="A0A8S3W993"/>
<protein>
    <submittedName>
        <fullName evidence="2">(apollo) hypothetical protein</fullName>
    </submittedName>
</protein>
<keyword evidence="3" id="KW-1185">Reference proteome</keyword>
<dbReference type="EMBL" id="CAJQZP010000212">
    <property type="protein sequence ID" value="CAG4946888.1"/>
    <property type="molecule type" value="Genomic_DNA"/>
</dbReference>
<sequence length="410" mass="45599">MNQSPDEARAARIQKYKEERRKQLMAKTATLFSANVSDRRSKKTAKRTPSEDAASNLKSSSEVNLNTASTSVPIRTTRTSRLRAAAANHADSCTSSKKSNNRSSSVHSLIEDDKTKNPKNTKLIERHKARTQNRRQNNEKENLKSNLTTCVSDKEIGAIRTKLKHSINKNILAKDKSNFIVSSSNEKIVDEMNSSKFDDKNRKSLTEETELVNLKNEEKSDNLEEIFNNILGDKSLSNSMEKETFENLFNDIVVGNNIKDVDVEIRINDKTLDENLSHQQSELKNSSKNSYIPIIKQTQCNNKNDDNYVKVEDSCDVPKVKEAEVGSLLGAVCVRKVERFSELLSNLCSPCEADLLFEDILVESGVNGDGSPRTKAPECTPPSRRVQPSARTPGTPKRPGVASVANNGDG</sequence>
<reference evidence="2" key="1">
    <citation type="submission" date="2021-04" db="EMBL/GenBank/DDBJ databases">
        <authorList>
            <person name="Tunstrom K."/>
        </authorList>
    </citation>
    <scope>NUCLEOTIDE SEQUENCE</scope>
</reference>
<feature type="compositionally biased region" description="Low complexity" evidence="1">
    <location>
        <begin position="75"/>
        <end position="108"/>
    </location>
</feature>
<gene>
    <name evidence="2" type="ORF">PAPOLLO_LOCUS3472</name>
</gene>
<proteinExistence type="predicted"/>
<evidence type="ECO:0000313" key="2">
    <source>
        <dbReference type="EMBL" id="CAG4946888.1"/>
    </source>
</evidence>
<organism evidence="2 3">
    <name type="scientific">Parnassius apollo</name>
    <name type="common">Apollo butterfly</name>
    <name type="synonym">Papilio apollo</name>
    <dbReference type="NCBI Taxonomy" id="110799"/>
    <lineage>
        <taxon>Eukaryota</taxon>
        <taxon>Metazoa</taxon>
        <taxon>Ecdysozoa</taxon>
        <taxon>Arthropoda</taxon>
        <taxon>Hexapoda</taxon>
        <taxon>Insecta</taxon>
        <taxon>Pterygota</taxon>
        <taxon>Neoptera</taxon>
        <taxon>Endopterygota</taxon>
        <taxon>Lepidoptera</taxon>
        <taxon>Glossata</taxon>
        <taxon>Ditrysia</taxon>
        <taxon>Papilionoidea</taxon>
        <taxon>Papilionidae</taxon>
        <taxon>Parnassiinae</taxon>
        <taxon>Parnassini</taxon>
        <taxon>Parnassius</taxon>
        <taxon>Parnassius</taxon>
    </lineage>
</organism>